<dbReference type="PANTHER" id="PTHR43794">
    <property type="entry name" value="AMINOHYDROLASE SSNA-RELATED"/>
    <property type="match status" value="1"/>
</dbReference>
<evidence type="ECO:0000256" key="1">
    <source>
        <dbReference type="ARBA" id="ARBA00022723"/>
    </source>
</evidence>
<protein>
    <submittedName>
        <fullName evidence="6">Amidohydrolase family protein</fullName>
    </submittedName>
</protein>
<dbReference type="Gene3D" id="2.30.40.10">
    <property type="entry name" value="Urease, subunit C, domain 1"/>
    <property type="match status" value="1"/>
</dbReference>
<evidence type="ECO:0000256" key="3">
    <source>
        <dbReference type="ARBA" id="ARBA00022833"/>
    </source>
</evidence>
<dbReference type="Pfam" id="PF22039">
    <property type="entry name" value="HUTI_composite_bact"/>
    <property type="match status" value="1"/>
</dbReference>
<dbReference type="SUPFAM" id="SSF51338">
    <property type="entry name" value="Composite domain of metallo-dependent hydrolases"/>
    <property type="match status" value="1"/>
</dbReference>
<dbReference type="InterPro" id="IPR032466">
    <property type="entry name" value="Metal_Hydrolase"/>
</dbReference>
<dbReference type="PANTHER" id="PTHR43794:SF11">
    <property type="entry name" value="AMIDOHYDROLASE-RELATED DOMAIN-CONTAINING PROTEIN"/>
    <property type="match status" value="1"/>
</dbReference>
<keyword evidence="2" id="KW-0378">Hydrolase</keyword>
<keyword evidence="3" id="KW-0862">Zinc</keyword>
<dbReference type="Gene3D" id="3.20.20.140">
    <property type="entry name" value="Metal-dependent hydrolases"/>
    <property type="match status" value="1"/>
</dbReference>
<dbReference type="Proteomes" id="UP001500466">
    <property type="component" value="Unassembled WGS sequence"/>
</dbReference>
<evidence type="ECO:0000313" key="7">
    <source>
        <dbReference type="Proteomes" id="UP001500466"/>
    </source>
</evidence>
<evidence type="ECO:0000259" key="4">
    <source>
        <dbReference type="Pfam" id="PF01979"/>
    </source>
</evidence>
<dbReference type="InterPro" id="IPR006680">
    <property type="entry name" value="Amidohydro-rel"/>
</dbReference>
<proteinExistence type="predicted"/>
<organism evidence="6 7">
    <name type="scientific">Yinghuangia aomiensis</name>
    <dbReference type="NCBI Taxonomy" id="676205"/>
    <lineage>
        <taxon>Bacteria</taxon>
        <taxon>Bacillati</taxon>
        <taxon>Actinomycetota</taxon>
        <taxon>Actinomycetes</taxon>
        <taxon>Kitasatosporales</taxon>
        <taxon>Streptomycetaceae</taxon>
        <taxon>Yinghuangia</taxon>
    </lineage>
</organism>
<reference evidence="7" key="1">
    <citation type="journal article" date="2019" name="Int. J. Syst. Evol. Microbiol.">
        <title>The Global Catalogue of Microorganisms (GCM) 10K type strain sequencing project: providing services to taxonomists for standard genome sequencing and annotation.</title>
        <authorList>
            <consortium name="The Broad Institute Genomics Platform"/>
            <consortium name="The Broad Institute Genome Sequencing Center for Infectious Disease"/>
            <person name="Wu L."/>
            <person name="Ma J."/>
        </authorList>
    </citation>
    <scope>NUCLEOTIDE SEQUENCE [LARGE SCALE GENOMIC DNA]</scope>
    <source>
        <strain evidence="7">JCM 17986</strain>
    </source>
</reference>
<feature type="domain" description="Amidohydrolase-related" evidence="4">
    <location>
        <begin position="221"/>
        <end position="359"/>
    </location>
</feature>
<feature type="domain" description="Aminodeoxyfutalosine deaminase/Imidazolonepropionase-like composite" evidence="5">
    <location>
        <begin position="22"/>
        <end position="47"/>
    </location>
</feature>
<accession>A0ABP9HZG2</accession>
<dbReference type="InterPro" id="IPR011059">
    <property type="entry name" value="Metal-dep_hydrolase_composite"/>
</dbReference>
<dbReference type="EMBL" id="BAABHS010000026">
    <property type="protein sequence ID" value="GAA4982949.1"/>
    <property type="molecule type" value="Genomic_DNA"/>
</dbReference>
<evidence type="ECO:0000313" key="6">
    <source>
        <dbReference type="EMBL" id="GAA4982949.1"/>
    </source>
</evidence>
<keyword evidence="7" id="KW-1185">Reference proteome</keyword>
<keyword evidence="1" id="KW-0479">Metal-binding</keyword>
<gene>
    <name evidence="6" type="ORF">GCM10023205_60730</name>
</gene>
<evidence type="ECO:0000259" key="5">
    <source>
        <dbReference type="Pfam" id="PF22039"/>
    </source>
</evidence>
<evidence type="ECO:0000256" key="2">
    <source>
        <dbReference type="ARBA" id="ARBA00022801"/>
    </source>
</evidence>
<name>A0ABP9HZG2_9ACTN</name>
<dbReference type="InterPro" id="IPR054418">
    <property type="entry name" value="MQNX/HUTI_composite_N"/>
</dbReference>
<feature type="domain" description="Amidohydrolase-related" evidence="4">
    <location>
        <begin position="55"/>
        <end position="125"/>
    </location>
</feature>
<dbReference type="RefSeq" id="WP_425585154.1">
    <property type="nucleotide sequence ID" value="NZ_BAABHS010000026.1"/>
</dbReference>
<sequence length="363" mass="37453">MPLTLHTAPVVLAMTGAAMRDGAVAVDGDRIAAVGESAEIAERFPGARVRRWRGILTPGLVNAHARLQYTDFGNLAESGLPLAAWSAAVERERAGYTEARWQESARRGVHLMLKSGTTAVADVVTEPAVLVPVARSGIGGISYVEPSGEADTWRGRLTGVLDAGSARASGVASGGPLLSDCAAIARDRGLRLQALAPEHAELGLLGPDTHAVFATRLDAAARALLRHRTVPVALCVRAGRMLDAGDAPVAALLTEHSALALGTGSLAETPSLDLWEEAAAARALARAQGYSAPDLDQRLVTAATVGGATALGLPDAGTLRPDTRADFAVFDVPTDGDPYAALITHGAGSCIGTVLAGRMVHRR</sequence>
<dbReference type="Pfam" id="PF01979">
    <property type="entry name" value="Amidohydro_1"/>
    <property type="match status" value="2"/>
</dbReference>
<dbReference type="SUPFAM" id="SSF51556">
    <property type="entry name" value="Metallo-dependent hydrolases"/>
    <property type="match status" value="1"/>
</dbReference>
<comment type="caution">
    <text evidence="6">The sequence shown here is derived from an EMBL/GenBank/DDBJ whole genome shotgun (WGS) entry which is preliminary data.</text>
</comment>
<dbReference type="InterPro" id="IPR050287">
    <property type="entry name" value="MTA/SAH_deaminase"/>
</dbReference>